<feature type="transmembrane region" description="Helical" evidence="9">
    <location>
        <begin position="259"/>
        <end position="277"/>
    </location>
</feature>
<dbReference type="PANTHER" id="PTHR11795:SF442">
    <property type="entry name" value="ABC TRANSPORTER ATP-BINDING PROTEIN"/>
    <property type="match status" value="1"/>
</dbReference>
<keyword evidence="7 9" id="KW-0472">Membrane</keyword>
<dbReference type="GO" id="GO:0006865">
    <property type="term" value="P:amino acid transport"/>
    <property type="evidence" value="ECO:0007669"/>
    <property type="project" value="UniProtKB-KW"/>
</dbReference>
<keyword evidence="6 9" id="KW-1133">Transmembrane helix</keyword>
<comment type="subcellular location">
    <subcellularLocation>
        <location evidence="1">Cell membrane</location>
        <topology evidence="1">Multi-pass membrane protein</topology>
    </subcellularLocation>
</comment>
<comment type="similarity">
    <text evidence="8">Belongs to the binding-protein-dependent transport system permease family. LivHM subfamily.</text>
</comment>
<feature type="transmembrane region" description="Helical" evidence="9">
    <location>
        <begin position="55"/>
        <end position="78"/>
    </location>
</feature>
<evidence type="ECO:0000256" key="4">
    <source>
        <dbReference type="ARBA" id="ARBA00022692"/>
    </source>
</evidence>
<evidence type="ECO:0000256" key="9">
    <source>
        <dbReference type="SAM" id="Phobius"/>
    </source>
</evidence>
<evidence type="ECO:0000256" key="7">
    <source>
        <dbReference type="ARBA" id="ARBA00023136"/>
    </source>
</evidence>
<organism evidence="10 11">
    <name type="scientific">Desulfatibacillum aliphaticivorans</name>
    <dbReference type="NCBI Taxonomy" id="218208"/>
    <lineage>
        <taxon>Bacteria</taxon>
        <taxon>Pseudomonadati</taxon>
        <taxon>Thermodesulfobacteriota</taxon>
        <taxon>Desulfobacteria</taxon>
        <taxon>Desulfobacterales</taxon>
        <taxon>Desulfatibacillaceae</taxon>
        <taxon>Desulfatibacillum</taxon>
    </lineage>
</organism>
<gene>
    <name evidence="10" type="ordered locus">Dalk_2918</name>
</gene>
<evidence type="ECO:0000256" key="6">
    <source>
        <dbReference type="ARBA" id="ARBA00022989"/>
    </source>
</evidence>
<evidence type="ECO:0000313" key="11">
    <source>
        <dbReference type="Proteomes" id="UP000000739"/>
    </source>
</evidence>
<feature type="transmembrane region" description="Helical" evidence="9">
    <location>
        <begin position="6"/>
        <end position="27"/>
    </location>
</feature>
<keyword evidence="4 9" id="KW-0812">Transmembrane</keyword>
<dbReference type="HOGENOM" id="CLU_039929_2_1_7"/>
<evidence type="ECO:0000256" key="1">
    <source>
        <dbReference type="ARBA" id="ARBA00004651"/>
    </source>
</evidence>
<protein>
    <submittedName>
        <fullName evidence="10">Inner-membrane translocator</fullName>
    </submittedName>
</protein>
<dbReference type="PANTHER" id="PTHR11795">
    <property type="entry name" value="BRANCHED-CHAIN AMINO ACID TRANSPORT SYSTEM PERMEASE PROTEIN LIVH"/>
    <property type="match status" value="1"/>
</dbReference>
<dbReference type="EMBL" id="CP001322">
    <property type="protein sequence ID" value="ACL04608.1"/>
    <property type="molecule type" value="Genomic_DNA"/>
</dbReference>
<dbReference type="CDD" id="cd06582">
    <property type="entry name" value="TM_PBP1_LivH_like"/>
    <property type="match status" value="1"/>
</dbReference>
<evidence type="ECO:0000256" key="2">
    <source>
        <dbReference type="ARBA" id="ARBA00022448"/>
    </source>
</evidence>
<dbReference type="RefSeq" id="WP_015947677.1">
    <property type="nucleotide sequence ID" value="NC_011768.1"/>
</dbReference>
<dbReference type="AlphaFoldDB" id="B8FBG4"/>
<dbReference type="Pfam" id="PF02653">
    <property type="entry name" value="BPD_transp_2"/>
    <property type="match status" value="1"/>
</dbReference>
<dbReference type="KEGG" id="dal:Dalk_2918"/>
<name>B8FBG4_DESAL</name>
<feature type="transmembrane region" description="Helical" evidence="9">
    <location>
        <begin position="90"/>
        <end position="115"/>
    </location>
</feature>
<evidence type="ECO:0000313" key="10">
    <source>
        <dbReference type="EMBL" id="ACL04608.1"/>
    </source>
</evidence>
<keyword evidence="2" id="KW-0813">Transport</keyword>
<keyword evidence="3" id="KW-1003">Cell membrane</keyword>
<proteinExistence type="inferred from homology"/>
<evidence type="ECO:0000256" key="3">
    <source>
        <dbReference type="ARBA" id="ARBA00022475"/>
    </source>
</evidence>
<evidence type="ECO:0000256" key="8">
    <source>
        <dbReference type="ARBA" id="ARBA00037998"/>
    </source>
</evidence>
<dbReference type="eggNOG" id="COG0559">
    <property type="taxonomic scope" value="Bacteria"/>
</dbReference>
<dbReference type="InterPro" id="IPR052157">
    <property type="entry name" value="BCAA_transport_permease"/>
</dbReference>
<keyword evidence="11" id="KW-1185">Reference proteome</keyword>
<sequence length="283" mass="29857">MHVLLGLALGAIYILLAAGLTIVYGLLDVVNFAHGVFYMLGAYAVFLVISLTGSFWIGLASAAIITGLIGALAEVFLLRPLYEKHQLYPLLLTFGFSVAVPDLMKVVFGLIGKTVDYPEALSGFILLGNIPFPKYRLFIIVLTAVVMTSLWLFLKKSDLGMVMRAATLNSRMVEALGIDVARIWTVGFSIGVGLAALGGAVAAPMVSASPDMGVDITVESFVVVVLGGLGSLAGAVTGGLIIGQVVSFVSLFAGQYSKVAIFIVMFIVLLVRPRGLFGEAGRH</sequence>
<evidence type="ECO:0000256" key="5">
    <source>
        <dbReference type="ARBA" id="ARBA00022970"/>
    </source>
</evidence>
<dbReference type="InterPro" id="IPR001851">
    <property type="entry name" value="ABC_transp_permease"/>
</dbReference>
<accession>B8FBG4</accession>
<keyword evidence="5" id="KW-0029">Amino-acid transport</keyword>
<feature type="transmembrane region" description="Helical" evidence="9">
    <location>
        <begin position="135"/>
        <end position="154"/>
    </location>
</feature>
<dbReference type="Proteomes" id="UP000000739">
    <property type="component" value="Chromosome"/>
</dbReference>
<feature type="transmembrane region" description="Helical" evidence="9">
    <location>
        <begin position="221"/>
        <end position="252"/>
    </location>
</feature>
<reference evidence="10 11" key="1">
    <citation type="journal article" date="2012" name="Environ. Microbiol.">
        <title>The genome sequence of Desulfatibacillum alkenivorans AK-01: a blueprint for anaerobic alkane oxidation.</title>
        <authorList>
            <person name="Callaghan A.V."/>
            <person name="Morris B.E."/>
            <person name="Pereira I.A."/>
            <person name="McInerney M.J."/>
            <person name="Austin R.N."/>
            <person name="Groves J.T."/>
            <person name="Kukor J.J."/>
            <person name="Suflita J.M."/>
            <person name="Young L.Y."/>
            <person name="Zylstra G.J."/>
            <person name="Wawrik B."/>
        </authorList>
    </citation>
    <scope>NUCLEOTIDE SEQUENCE [LARGE SCALE GENOMIC DNA]</scope>
    <source>
        <strain evidence="10 11">AK-01</strain>
    </source>
</reference>
<dbReference type="GO" id="GO:0005886">
    <property type="term" value="C:plasma membrane"/>
    <property type="evidence" value="ECO:0007669"/>
    <property type="project" value="UniProtKB-SubCell"/>
</dbReference>
<dbReference type="GO" id="GO:0022857">
    <property type="term" value="F:transmembrane transporter activity"/>
    <property type="evidence" value="ECO:0007669"/>
    <property type="project" value="InterPro"/>
</dbReference>
<feature type="transmembrane region" description="Helical" evidence="9">
    <location>
        <begin position="32"/>
        <end position="49"/>
    </location>
</feature>
<feature type="transmembrane region" description="Helical" evidence="9">
    <location>
        <begin position="175"/>
        <end position="201"/>
    </location>
</feature>